<evidence type="ECO:0000313" key="2">
    <source>
        <dbReference type="EMBL" id="CAA9454215.1"/>
    </source>
</evidence>
<sequence length="184" mass="21092">MFSSERGVAIHAEEVESLRGESVILRPPREADVEVAYSWDRDPELAAWNGRSPIKISFSAARRDYLARWEDRSVKTFIIEAEGDPIGMATLYDFRRGGCELGIKIGPDDLRGRGIASEAVKLLVEYVFDTLGLENVRGSTLSHNHRMQRVFEKNGFERTGDGTLLSRYDNRRYTELFYERRRGE</sequence>
<organism evidence="2">
    <name type="scientific">uncultured Rubrobacteraceae bacterium</name>
    <dbReference type="NCBI Taxonomy" id="349277"/>
    <lineage>
        <taxon>Bacteria</taxon>
        <taxon>Bacillati</taxon>
        <taxon>Actinomycetota</taxon>
        <taxon>Rubrobacteria</taxon>
        <taxon>Rubrobacterales</taxon>
        <taxon>Rubrobacteraceae</taxon>
        <taxon>environmental samples</taxon>
    </lineage>
</organism>
<feature type="domain" description="N-acetyltransferase" evidence="1">
    <location>
        <begin position="23"/>
        <end position="183"/>
    </location>
</feature>
<dbReference type="PANTHER" id="PTHR43415:SF3">
    <property type="entry name" value="GNAT-FAMILY ACETYLTRANSFERASE"/>
    <property type="match status" value="1"/>
</dbReference>
<dbReference type="SUPFAM" id="SSF55729">
    <property type="entry name" value="Acyl-CoA N-acyltransferases (Nat)"/>
    <property type="match status" value="1"/>
</dbReference>
<dbReference type="InterPro" id="IPR016181">
    <property type="entry name" value="Acyl_CoA_acyltransferase"/>
</dbReference>
<dbReference type="GO" id="GO:0016747">
    <property type="term" value="F:acyltransferase activity, transferring groups other than amino-acyl groups"/>
    <property type="evidence" value="ECO:0007669"/>
    <property type="project" value="InterPro"/>
</dbReference>
<dbReference type="PROSITE" id="PS51186">
    <property type="entry name" value="GNAT"/>
    <property type="match status" value="1"/>
</dbReference>
<dbReference type="AlphaFoldDB" id="A0A6J4R1B0"/>
<evidence type="ECO:0000259" key="1">
    <source>
        <dbReference type="PROSITE" id="PS51186"/>
    </source>
</evidence>
<gene>
    <name evidence="2" type="ORF">AVDCRST_MAG01-01-4946</name>
</gene>
<dbReference type="Pfam" id="PF13302">
    <property type="entry name" value="Acetyltransf_3"/>
    <property type="match status" value="1"/>
</dbReference>
<dbReference type="InterPro" id="IPR000182">
    <property type="entry name" value="GNAT_dom"/>
</dbReference>
<reference evidence="2" key="1">
    <citation type="submission" date="2020-02" db="EMBL/GenBank/DDBJ databases">
        <authorList>
            <person name="Meier V. D."/>
        </authorList>
    </citation>
    <scope>NUCLEOTIDE SEQUENCE</scope>
    <source>
        <strain evidence="2">AVDCRST_MAG01</strain>
    </source>
</reference>
<proteinExistence type="predicted"/>
<dbReference type="EMBL" id="CADCUW010000648">
    <property type="protein sequence ID" value="CAA9454215.1"/>
    <property type="molecule type" value="Genomic_DNA"/>
</dbReference>
<name>A0A6J4R1B0_9ACTN</name>
<accession>A0A6J4R1B0</accession>
<dbReference type="PANTHER" id="PTHR43415">
    <property type="entry name" value="SPERMIDINE N(1)-ACETYLTRANSFERASE"/>
    <property type="match status" value="1"/>
</dbReference>
<dbReference type="Gene3D" id="3.40.630.30">
    <property type="match status" value="1"/>
</dbReference>
<protein>
    <recommendedName>
        <fullName evidence="1">N-acetyltransferase domain-containing protein</fullName>
    </recommendedName>
</protein>